<dbReference type="Pfam" id="PF06985">
    <property type="entry name" value="HET"/>
    <property type="match status" value="1"/>
</dbReference>
<proteinExistence type="predicted"/>
<dbReference type="AlphaFoldDB" id="A0A0D2DVZ6"/>
<dbReference type="EMBL" id="KN847333">
    <property type="protein sequence ID" value="KIW46800.1"/>
    <property type="molecule type" value="Genomic_DNA"/>
</dbReference>
<evidence type="ECO:0000313" key="4">
    <source>
        <dbReference type="Proteomes" id="UP000053342"/>
    </source>
</evidence>
<name>A0A0D2DVZ6_9EURO</name>
<feature type="compositionally biased region" description="Basic and acidic residues" evidence="1">
    <location>
        <begin position="593"/>
        <end position="604"/>
    </location>
</feature>
<evidence type="ECO:0000259" key="2">
    <source>
        <dbReference type="Pfam" id="PF06985"/>
    </source>
</evidence>
<feature type="compositionally biased region" description="Basic and acidic residues" evidence="1">
    <location>
        <begin position="15"/>
        <end position="30"/>
    </location>
</feature>
<dbReference type="PANTHER" id="PTHR24148:SF64">
    <property type="entry name" value="HETEROKARYON INCOMPATIBILITY DOMAIN-CONTAINING PROTEIN"/>
    <property type="match status" value="1"/>
</dbReference>
<protein>
    <recommendedName>
        <fullName evidence="2">Heterokaryon incompatibility domain-containing protein</fullName>
    </recommendedName>
</protein>
<dbReference type="InterPro" id="IPR010730">
    <property type="entry name" value="HET"/>
</dbReference>
<dbReference type="STRING" id="215243.A0A0D2DVZ6"/>
<accession>A0A0D2DVZ6</accession>
<evidence type="ECO:0000256" key="1">
    <source>
        <dbReference type="SAM" id="MobiDB-lite"/>
    </source>
</evidence>
<gene>
    <name evidence="3" type="ORF">PV06_02436</name>
</gene>
<feature type="region of interest" description="Disordered" evidence="1">
    <location>
        <begin position="1"/>
        <end position="33"/>
    </location>
</feature>
<evidence type="ECO:0000313" key="3">
    <source>
        <dbReference type="EMBL" id="KIW46800.1"/>
    </source>
</evidence>
<dbReference type="RefSeq" id="XP_016267016.1">
    <property type="nucleotide sequence ID" value="XM_016403119.1"/>
</dbReference>
<dbReference type="OrthoDB" id="4850726at2759"/>
<dbReference type="GeneID" id="27354510"/>
<keyword evidence="4" id="KW-1185">Reference proteome</keyword>
<dbReference type="VEuPathDB" id="FungiDB:PV06_02436"/>
<reference evidence="3 4" key="1">
    <citation type="submission" date="2015-01" db="EMBL/GenBank/DDBJ databases">
        <title>The Genome Sequence of Exophiala oligosperma CBS72588.</title>
        <authorList>
            <consortium name="The Broad Institute Genomics Platform"/>
            <person name="Cuomo C."/>
            <person name="de Hoog S."/>
            <person name="Gorbushina A."/>
            <person name="Stielow B."/>
            <person name="Teixiera M."/>
            <person name="Abouelleil A."/>
            <person name="Chapman S.B."/>
            <person name="Priest M."/>
            <person name="Young S.K."/>
            <person name="Wortman J."/>
            <person name="Nusbaum C."/>
            <person name="Birren B."/>
        </authorList>
    </citation>
    <scope>NUCLEOTIDE SEQUENCE [LARGE SCALE GENOMIC DNA]</scope>
    <source>
        <strain evidence="3 4">CBS 72588</strain>
    </source>
</reference>
<organism evidence="3 4">
    <name type="scientific">Exophiala oligosperma</name>
    <dbReference type="NCBI Taxonomy" id="215243"/>
    <lineage>
        <taxon>Eukaryota</taxon>
        <taxon>Fungi</taxon>
        <taxon>Dikarya</taxon>
        <taxon>Ascomycota</taxon>
        <taxon>Pezizomycotina</taxon>
        <taxon>Eurotiomycetes</taxon>
        <taxon>Chaetothyriomycetidae</taxon>
        <taxon>Chaetothyriales</taxon>
        <taxon>Herpotrichiellaceae</taxon>
        <taxon>Exophiala</taxon>
    </lineage>
</organism>
<feature type="domain" description="Heterokaryon incompatibility" evidence="2">
    <location>
        <begin position="77"/>
        <end position="242"/>
    </location>
</feature>
<dbReference type="InterPro" id="IPR052895">
    <property type="entry name" value="HetReg/Transcr_Mod"/>
</dbReference>
<dbReference type="HOGENOM" id="CLU_004184_7_2_1"/>
<dbReference type="Proteomes" id="UP000053342">
    <property type="component" value="Unassembled WGS sequence"/>
</dbReference>
<feature type="region of interest" description="Disordered" evidence="1">
    <location>
        <begin position="586"/>
        <end position="610"/>
    </location>
</feature>
<dbReference type="PANTHER" id="PTHR24148">
    <property type="entry name" value="ANKYRIN REPEAT DOMAIN-CONTAINING PROTEIN 39 HOMOLOG-RELATED"/>
    <property type="match status" value="1"/>
</dbReference>
<sequence>MADDDLKCGTTRPSEGARKNVRNENEKKETSPTTRHLVYLPLLEGYMFRLVELQPGQPRDPVSIRVWIVELGYHPDYEAISYVWGDPTCPESISCNGRPLEITTSLHAVFKRVRYTDRSRVLWADAVCINQQNKAERSHHVSFMGETYRHAKRVLVCFGGHDKHTSTWTGSSDDGNDDADDVADLVAEYSSKIPIEVSMATATPTDNPQLDSRDPILADTRWKAVATLSKDPWFTRAWVVQEVGMAKDPVCLYGGGSGREFHYRDLMRLAVWTMICAPQLETRHGISFGSVHTDWIDWSVGWKETSTYPDEVFLDLLCHSRWLECAVRQDHIYAFLGHPLAFVEADNDDERKSPIVEPDYDKPAEQVFLEFGKTLLKHFGLRVLSAVEHDEHTWKDCHSVPSWVPLYHNVNSLTNSLGVFAGFYFDASSSSSSSSAYVDSTEKKYNPIFVNETDLKLRGCQVDVVQKTFKFSEADLQDLEITTTRKEKDDEFEKKTTINKHTCTDSGRKPSDNQNTLLDRIMLEALTDQHHHNGHAYDSSSERVMALSLTLCTGLSTYKCAEDRLEQHCDDFAAYYPHWKQTRREAAAGAASSHDDTAEPELSRKRVLPGDASRGDFERFLTDMRLGCTGRSFILTEKGRFGLGPVSAEAGDVCCVLYGSRVSFVLREWDGTGRYKMKGEVYIHGIMRGEAIKTSEGELDAGIDIVIC</sequence>
<dbReference type="Pfam" id="PF26639">
    <property type="entry name" value="Het-6_barrel"/>
    <property type="match status" value="1"/>
</dbReference>